<dbReference type="InterPro" id="IPR039801">
    <property type="entry name" value="EPS8-like"/>
</dbReference>
<sequence length="286" mass="33896">MSTTYSSIADDGYGQDLYMLNRCLDDIEWFEKKLRKSLKCSTQEYKSKSNTNRKYTDEELPSSTVAIDSLQKIKFSLNIVEKIRKSLPYLSKEVFIYLIKIVRKLHTVARQKHPGNYNSNIVVDVIEPLLNEATITSIFKLLSVRTKELWLDLGPAWNTPSSKWPNPLNIYMPTFNHQLKQKRTRNRSNEVINRNQVFNSRISLKEPTEFNDEYEPHFHGGLRYFRVDDKEYLAYQRLYKRIKQRDESLGEYFTHNMKSVKSKDLTDKEESIIKLTDNHKHWKLNS</sequence>
<dbReference type="AlphaFoldDB" id="A0AAE1ZFD5"/>
<reference evidence="2" key="2">
    <citation type="journal article" date="2023" name="Infect Dis Poverty">
        <title>Chromosome-scale genome of the human blood fluke Schistosoma mekongi and its implications for public health.</title>
        <authorList>
            <person name="Zhou M."/>
            <person name="Xu L."/>
            <person name="Xu D."/>
            <person name="Chen W."/>
            <person name="Khan J."/>
            <person name="Hu Y."/>
            <person name="Huang H."/>
            <person name="Wei H."/>
            <person name="Zhang Y."/>
            <person name="Chusongsang P."/>
            <person name="Tanasarnprasert K."/>
            <person name="Hu X."/>
            <person name="Limpanont Y."/>
            <person name="Lv Z."/>
        </authorList>
    </citation>
    <scope>NUCLEOTIDE SEQUENCE</scope>
    <source>
        <strain evidence="2">LV_2022a</strain>
    </source>
</reference>
<evidence type="ECO:0000259" key="1">
    <source>
        <dbReference type="Pfam" id="PF22975"/>
    </source>
</evidence>
<evidence type="ECO:0000313" key="2">
    <source>
        <dbReference type="EMBL" id="KAK4472802.1"/>
    </source>
</evidence>
<dbReference type="InterPro" id="IPR055093">
    <property type="entry name" value="EPS8_2nd"/>
</dbReference>
<dbReference type="GO" id="GO:0005886">
    <property type="term" value="C:plasma membrane"/>
    <property type="evidence" value="ECO:0007669"/>
    <property type="project" value="TreeGrafter"/>
</dbReference>
<name>A0AAE1ZFD5_SCHME</name>
<dbReference type="GO" id="GO:0035023">
    <property type="term" value="P:regulation of Rho protein signal transduction"/>
    <property type="evidence" value="ECO:0007669"/>
    <property type="project" value="TreeGrafter"/>
</dbReference>
<evidence type="ECO:0000313" key="3">
    <source>
        <dbReference type="Proteomes" id="UP001292079"/>
    </source>
</evidence>
<dbReference type="PANTHER" id="PTHR12287:SF23">
    <property type="entry name" value="AROUSER, ISOFORM A-RELATED"/>
    <property type="match status" value="1"/>
</dbReference>
<dbReference type="Proteomes" id="UP001292079">
    <property type="component" value="Unassembled WGS sequence"/>
</dbReference>
<dbReference type="Pfam" id="PF22975">
    <property type="entry name" value="EPS8_2nd"/>
    <property type="match status" value="1"/>
</dbReference>
<organism evidence="2 3">
    <name type="scientific">Schistosoma mekongi</name>
    <name type="common">Parasitic worm</name>
    <dbReference type="NCBI Taxonomy" id="38744"/>
    <lineage>
        <taxon>Eukaryota</taxon>
        <taxon>Metazoa</taxon>
        <taxon>Spiralia</taxon>
        <taxon>Lophotrochozoa</taxon>
        <taxon>Platyhelminthes</taxon>
        <taxon>Trematoda</taxon>
        <taxon>Digenea</taxon>
        <taxon>Strigeidida</taxon>
        <taxon>Schistosomatoidea</taxon>
        <taxon>Schistosomatidae</taxon>
        <taxon>Schistosoma</taxon>
    </lineage>
</organism>
<dbReference type="GO" id="GO:0003779">
    <property type="term" value="F:actin binding"/>
    <property type="evidence" value="ECO:0007669"/>
    <property type="project" value="TreeGrafter"/>
</dbReference>
<dbReference type="GO" id="GO:0007266">
    <property type="term" value="P:Rho protein signal transduction"/>
    <property type="evidence" value="ECO:0007669"/>
    <property type="project" value="TreeGrafter"/>
</dbReference>
<proteinExistence type="predicted"/>
<dbReference type="PANTHER" id="PTHR12287">
    <property type="entry name" value="EPIDERMAL GROWTH FACTOR RECEPTOR KINASE SUBSTRATE EPS8-RELATED PROTEIN"/>
    <property type="match status" value="1"/>
</dbReference>
<reference evidence="2" key="1">
    <citation type="submission" date="2022-04" db="EMBL/GenBank/DDBJ databases">
        <authorList>
            <person name="Xu L."/>
            <person name="Lv Z."/>
        </authorList>
    </citation>
    <scope>NUCLEOTIDE SEQUENCE</scope>
    <source>
        <strain evidence="2">LV_2022a</strain>
    </source>
</reference>
<protein>
    <recommendedName>
        <fullName evidence="1">EPS8 spectrin-like domain-containing protein</fullName>
    </recommendedName>
</protein>
<gene>
    <name evidence="2" type="ORF">MN116_004020</name>
</gene>
<keyword evidence="3" id="KW-1185">Reference proteome</keyword>
<dbReference type="EMBL" id="JALJAT010000002">
    <property type="protein sequence ID" value="KAK4472802.1"/>
    <property type="molecule type" value="Genomic_DNA"/>
</dbReference>
<feature type="domain" description="EPS8 spectrin-like" evidence="1">
    <location>
        <begin position="15"/>
        <end position="165"/>
    </location>
</feature>
<comment type="caution">
    <text evidence="2">The sequence shown here is derived from an EMBL/GenBank/DDBJ whole genome shotgun (WGS) entry which is preliminary data.</text>
</comment>
<accession>A0AAE1ZFD5</accession>